<protein>
    <submittedName>
        <fullName evidence="1">Cytochrome oxidase subunit II-like protein</fullName>
    </submittedName>
</protein>
<dbReference type="EMBL" id="NCKU01004396">
    <property type="protein sequence ID" value="RWS05997.1"/>
    <property type="molecule type" value="Genomic_DNA"/>
</dbReference>
<proteinExistence type="predicted"/>
<sequence>MILKIRIFRLYKTRIRFIYNTRATDRHISAIRYRQPNCPTDRRTALMNSTKPRSKNRCYPRATKPSQILNQPTWCLIRTMLRNLWSKSQIYTDYN</sequence>
<reference evidence="1 2" key="1">
    <citation type="journal article" date="2018" name="Gigascience">
        <title>Genomes of trombidid mites reveal novel predicted allergens and laterally-transferred genes associated with secondary metabolism.</title>
        <authorList>
            <person name="Dong X."/>
            <person name="Chaisiri K."/>
            <person name="Xia D."/>
            <person name="Armstrong S.D."/>
            <person name="Fang Y."/>
            <person name="Donnelly M.J."/>
            <person name="Kadowaki T."/>
            <person name="McGarry J.W."/>
            <person name="Darby A.C."/>
            <person name="Makepeace B.L."/>
        </authorList>
    </citation>
    <scope>NUCLEOTIDE SEQUENCE [LARGE SCALE GENOMIC DNA]</scope>
    <source>
        <strain evidence="1">UoL-WK</strain>
    </source>
</reference>
<comment type="caution">
    <text evidence="1">The sequence shown here is derived from an EMBL/GenBank/DDBJ whole genome shotgun (WGS) entry which is preliminary data.</text>
</comment>
<evidence type="ECO:0000313" key="1">
    <source>
        <dbReference type="EMBL" id="RWS05997.1"/>
    </source>
</evidence>
<keyword evidence="2" id="KW-1185">Reference proteome</keyword>
<gene>
    <name evidence="1" type="ORF">B4U79_10360</name>
</gene>
<dbReference type="AlphaFoldDB" id="A0A3S4QP71"/>
<organism evidence="1 2">
    <name type="scientific">Dinothrombium tinctorium</name>
    <dbReference type="NCBI Taxonomy" id="1965070"/>
    <lineage>
        <taxon>Eukaryota</taxon>
        <taxon>Metazoa</taxon>
        <taxon>Ecdysozoa</taxon>
        <taxon>Arthropoda</taxon>
        <taxon>Chelicerata</taxon>
        <taxon>Arachnida</taxon>
        <taxon>Acari</taxon>
        <taxon>Acariformes</taxon>
        <taxon>Trombidiformes</taxon>
        <taxon>Prostigmata</taxon>
        <taxon>Anystina</taxon>
        <taxon>Parasitengona</taxon>
        <taxon>Trombidioidea</taxon>
        <taxon>Trombidiidae</taxon>
        <taxon>Dinothrombium</taxon>
    </lineage>
</organism>
<accession>A0A3S4QP71</accession>
<dbReference type="Proteomes" id="UP000285301">
    <property type="component" value="Unassembled WGS sequence"/>
</dbReference>
<name>A0A3S4QP71_9ACAR</name>
<evidence type="ECO:0000313" key="2">
    <source>
        <dbReference type="Proteomes" id="UP000285301"/>
    </source>
</evidence>